<organism evidence="2 3">
    <name type="scientific">Kiloniella laminariae</name>
    <dbReference type="NCBI Taxonomy" id="454162"/>
    <lineage>
        <taxon>Bacteria</taxon>
        <taxon>Pseudomonadati</taxon>
        <taxon>Pseudomonadota</taxon>
        <taxon>Alphaproteobacteria</taxon>
        <taxon>Rhodospirillales</taxon>
        <taxon>Kiloniellaceae</taxon>
        <taxon>Kiloniella</taxon>
    </lineage>
</organism>
<reference evidence="2" key="1">
    <citation type="submission" date="2022-12" db="EMBL/GenBank/DDBJ databases">
        <title>Bacterial isolates from different developmental stages of Nematostella vectensis.</title>
        <authorList>
            <person name="Fraune S."/>
        </authorList>
    </citation>
    <scope>NUCLEOTIDE SEQUENCE</scope>
    <source>
        <strain evidence="2">G21630-S1</strain>
    </source>
</reference>
<dbReference type="InterPro" id="IPR013974">
    <property type="entry name" value="SAF"/>
</dbReference>
<proteinExistence type="predicted"/>
<dbReference type="Gene3D" id="3.20.20.70">
    <property type="entry name" value="Aldolase class I"/>
    <property type="match status" value="1"/>
</dbReference>
<dbReference type="InterPro" id="IPR013132">
    <property type="entry name" value="PseI/NeuA/B-like_N"/>
</dbReference>
<accession>A0ABT4LMK8</accession>
<dbReference type="Pfam" id="PF03102">
    <property type="entry name" value="NeuB"/>
    <property type="match status" value="1"/>
</dbReference>
<dbReference type="PANTHER" id="PTHR42966:SF1">
    <property type="entry name" value="SIALIC ACID SYNTHASE"/>
    <property type="match status" value="1"/>
</dbReference>
<dbReference type="InterPro" id="IPR057736">
    <property type="entry name" value="SAF_PseI/NeuA/NeuB"/>
</dbReference>
<keyword evidence="3" id="KW-1185">Reference proteome</keyword>
<dbReference type="RefSeq" id="WP_269424500.1">
    <property type="nucleotide sequence ID" value="NZ_JAPWGY010000007.1"/>
</dbReference>
<dbReference type="SUPFAM" id="SSF51269">
    <property type="entry name" value="AFP III-like domain"/>
    <property type="match status" value="1"/>
</dbReference>
<dbReference type="InterPro" id="IPR036732">
    <property type="entry name" value="AFP_Neu5c_C_sf"/>
</dbReference>
<feature type="domain" description="AFP-like" evidence="1">
    <location>
        <begin position="271"/>
        <end position="327"/>
    </location>
</feature>
<dbReference type="PROSITE" id="PS50844">
    <property type="entry name" value="AFP_LIKE"/>
    <property type="match status" value="1"/>
</dbReference>
<dbReference type="InterPro" id="IPR051690">
    <property type="entry name" value="PseI-like"/>
</dbReference>
<gene>
    <name evidence="2" type="ORF">O4H49_16300</name>
</gene>
<sequence>MTSLKIIAEAAQGYEGSVDLAKLLIRSAKEAEADAVKFQIVFVDELAAPGNIHYDIFKSLEMPLESWQEVKDYAAELGIEFYADVFGDRSFSIAKKINVDGFKLHTTTFFDKDLTQKVLNECKPVLIAFGGITLEELQEYTHYYNLKTRPDVTLMYGFQSEPTPLNLTNLARIPALSHSLDTEIGFLDHVDGASEDAAAITAMSLILGCRIIEKHITLDRLLKIEDYVSALAPKEFKAYVHSIKRSLSAIGSSDIVPTPQELEYRNKAVKKIVLIHDLPAGHTLQTSDITLIRPNIPLGMENPDLVIGKKLTTAVKKSQPLKQSDIE</sequence>
<dbReference type="EMBL" id="JAPWGY010000007">
    <property type="protein sequence ID" value="MCZ4282349.1"/>
    <property type="molecule type" value="Genomic_DNA"/>
</dbReference>
<dbReference type="Pfam" id="PF08666">
    <property type="entry name" value="SAF"/>
    <property type="match status" value="1"/>
</dbReference>
<evidence type="ECO:0000313" key="2">
    <source>
        <dbReference type="EMBL" id="MCZ4282349.1"/>
    </source>
</evidence>
<dbReference type="PANTHER" id="PTHR42966">
    <property type="entry name" value="N-ACETYLNEURAMINATE SYNTHASE"/>
    <property type="match status" value="1"/>
</dbReference>
<comment type="caution">
    <text evidence="2">The sequence shown here is derived from an EMBL/GenBank/DDBJ whole genome shotgun (WGS) entry which is preliminary data.</text>
</comment>
<evidence type="ECO:0000313" key="3">
    <source>
        <dbReference type="Proteomes" id="UP001069802"/>
    </source>
</evidence>
<name>A0ABT4LMK8_9PROT</name>
<dbReference type="Gene3D" id="3.90.1210.10">
    <property type="entry name" value="Antifreeze-like/N-acetylneuraminic acid synthase C-terminal domain"/>
    <property type="match status" value="1"/>
</dbReference>
<dbReference type="InterPro" id="IPR013785">
    <property type="entry name" value="Aldolase_TIM"/>
</dbReference>
<evidence type="ECO:0000259" key="1">
    <source>
        <dbReference type="PROSITE" id="PS50844"/>
    </source>
</evidence>
<dbReference type="SUPFAM" id="SSF51569">
    <property type="entry name" value="Aldolase"/>
    <property type="match status" value="1"/>
</dbReference>
<dbReference type="SMART" id="SM00858">
    <property type="entry name" value="SAF"/>
    <property type="match status" value="1"/>
</dbReference>
<dbReference type="CDD" id="cd11615">
    <property type="entry name" value="SAF_NeuB_like"/>
    <property type="match status" value="1"/>
</dbReference>
<dbReference type="InterPro" id="IPR006190">
    <property type="entry name" value="SAF_AFP_Neu5Ac"/>
</dbReference>
<dbReference type="Proteomes" id="UP001069802">
    <property type="component" value="Unassembled WGS sequence"/>
</dbReference>
<protein>
    <submittedName>
        <fullName evidence="2">N-acetylneuraminate synthase family protein</fullName>
    </submittedName>
</protein>